<dbReference type="InterPro" id="IPR036526">
    <property type="entry name" value="C-N_Hydrolase_sf"/>
</dbReference>
<keyword evidence="7" id="KW-1185">Reference proteome</keyword>
<dbReference type="PROSITE" id="PS50263">
    <property type="entry name" value="CN_HYDROLASE"/>
    <property type="match status" value="1"/>
</dbReference>
<evidence type="ECO:0000259" key="5">
    <source>
        <dbReference type="PROSITE" id="PS50263"/>
    </source>
</evidence>
<dbReference type="PANTHER" id="PTHR23088:SF27">
    <property type="entry name" value="DEAMINATED GLUTATHIONE AMIDASE"/>
    <property type="match status" value="1"/>
</dbReference>
<dbReference type="GO" id="GO:0005737">
    <property type="term" value="C:cytoplasm"/>
    <property type="evidence" value="ECO:0007669"/>
    <property type="project" value="UniProtKB-SubCell"/>
</dbReference>
<dbReference type="CDD" id="cd07572">
    <property type="entry name" value="nit"/>
    <property type="match status" value="1"/>
</dbReference>
<dbReference type="EMBL" id="KV453927">
    <property type="protein sequence ID" value="ODV74702.1"/>
    <property type="molecule type" value="Genomic_DNA"/>
</dbReference>
<evidence type="ECO:0000256" key="3">
    <source>
        <dbReference type="ARBA" id="ARBA00022490"/>
    </source>
</evidence>
<dbReference type="Gene3D" id="3.60.110.10">
    <property type="entry name" value="Carbon-nitrogen hydrolase"/>
    <property type="match status" value="1"/>
</dbReference>
<evidence type="ECO:0000256" key="4">
    <source>
        <dbReference type="ARBA" id="ARBA00022801"/>
    </source>
</evidence>
<keyword evidence="4" id="KW-0378">Hydrolase</keyword>
<dbReference type="RefSeq" id="XP_020071741.1">
    <property type="nucleotide sequence ID" value="XM_020217812.1"/>
</dbReference>
<dbReference type="Pfam" id="PF00795">
    <property type="entry name" value="CN_hydrolase"/>
    <property type="match status" value="1"/>
</dbReference>
<dbReference type="PANTHER" id="PTHR23088">
    <property type="entry name" value="NITRILASE-RELATED"/>
    <property type="match status" value="1"/>
</dbReference>
<dbReference type="SUPFAM" id="SSF56317">
    <property type="entry name" value="Carbon-nitrogen hydrolase"/>
    <property type="match status" value="1"/>
</dbReference>
<evidence type="ECO:0000313" key="6">
    <source>
        <dbReference type="EMBL" id="ODV74702.1"/>
    </source>
</evidence>
<dbReference type="STRING" id="983966.A0A1E4S5N4"/>
<gene>
    <name evidence="6" type="ORF">CYBJADRAFT_60520</name>
</gene>
<organism evidence="6 7">
    <name type="scientific">Cyberlindnera jadinii (strain ATCC 18201 / CBS 1600 / BCRC 20928 / JCM 3617 / NBRC 0987 / NRRL Y-1542)</name>
    <name type="common">Torula yeast</name>
    <name type="synonym">Candida utilis</name>
    <dbReference type="NCBI Taxonomy" id="983966"/>
    <lineage>
        <taxon>Eukaryota</taxon>
        <taxon>Fungi</taxon>
        <taxon>Dikarya</taxon>
        <taxon>Ascomycota</taxon>
        <taxon>Saccharomycotina</taxon>
        <taxon>Saccharomycetes</taxon>
        <taxon>Phaffomycetales</taxon>
        <taxon>Phaffomycetaceae</taxon>
        <taxon>Cyberlindnera</taxon>
    </lineage>
</organism>
<dbReference type="Proteomes" id="UP000094389">
    <property type="component" value="Unassembled WGS sequence"/>
</dbReference>
<proteinExistence type="inferred from homology"/>
<dbReference type="GeneID" id="30992208"/>
<comment type="subcellular location">
    <subcellularLocation>
        <location evidence="1">Cytoplasm</location>
    </subcellularLocation>
</comment>
<dbReference type="GO" id="GO:0016811">
    <property type="term" value="F:hydrolase activity, acting on carbon-nitrogen (but not peptide) bonds, in linear amides"/>
    <property type="evidence" value="ECO:0007669"/>
    <property type="project" value="InterPro"/>
</dbReference>
<reference evidence="6 7" key="1">
    <citation type="journal article" date="2016" name="Proc. Natl. Acad. Sci. U.S.A.">
        <title>Comparative genomics of biotechnologically important yeasts.</title>
        <authorList>
            <person name="Riley R."/>
            <person name="Haridas S."/>
            <person name="Wolfe K.H."/>
            <person name="Lopes M.R."/>
            <person name="Hittinger C.T."/>
            <person name="Goeker M."/>
            <person name="Salamov A.A."/>
            <person name="Wisecaver J.H."/>
            <person name="Long T.M."/>
            <person name="Calvey C.H."/>
            <person name="Aerts A.L."/>
            <person name="Barry K.W."/>
            <person name="Choi C."/>
            <person name="Clum A."/>
            <person name="Coughlan A.Y."/>
            <person name="Deshpande S."/>
            <person name="Douglass A.P."/>
            <person name="Hanson S.J."/>
            <person name="Klenk H.-P."/>
            <person name="LaButti K.M."/>
            <person name="Lapidus A."/>
            <person name="Lindquist E.A."/>
            <person name="Lipzen A.M."/>
            <person name="Meier-Kolthoff J.P."/>
            <person name="Ohm R.A."/>
            <person name="Otillar R.P."/>
            <person name="Pangilinan J.L."/>
            <person name="Peng Y."/>
            <person name="Rokas A."/>
            <person name="Rosa C.A."/>
            <person name="Scheuner C."/>
            <person name="Sibirny A.A."/>
            <person name="Slot J.C."/>
            <person name="Stielow J.B."/>
            <person name="Sun H."/>
            <person name="Kurtzman C.P."/>
            <person name="Blackwell M."/>
            <person name="Grigoriev I.V."/>
            <person name="Jeffries T.W."/>
        </authorList>
    </citation>
    <scope>NUCLEOTIDE SEQUENCE [LARGE SCALE GENOMIC DNA]</scope>
    <source>
        <strain evidence="7">ATCC 18201 / CBS 1600 / BCRC 20928 / JCM 3617 / NBRC 0987 / NRRL Y-1542</strain>
    </source>
</reference>
<evidence type="ECO:0000256" key="1">
    <source>
        <dbReference type="ARBA" id="ARBA00004496"/>
    </source>
</evidence>
<evidence type="ECO:0000313" key="7">
    <source>
        <dbReference type="Proteomes" id="UP000094389"/>
    </source>
</evidence>
<protein>
    <submittedName>
        <fullName evidence="6">Nit protein</fullName>
    </submittedName>
</protein>
<feature type="domain" description="CN hydrolase" evidence="5">
    <location>
        <begin position="2"/>
        <end position="275"/>
    </location>
</feature>
<dbReference type="InterPro" id="IPR001110">
    <property type="entry name" value="UPF0012_CS"/>
</dbReference>
<evidence type="ECO:0000256" key="2">
    <source>
        <dbReference type="ARBA" id="ARBA00010613"/>
    </source>
</evidence>
<dbReference type="InterPro" id="IPR045254">
    <property type="entry name" value="Nit1/2_C-N_Hydrolase"/>
</dbReference>
<keyword evidence="3" id="KW-0963">Cytoplasm</keyword>
<comment type="similarity">
    <text evidence="2">Belongs to the carbon-nitrogen hydrolase superfamily. NIT1/NIT2 family.</text>
</comment>
<dbReference type="PROSITE" id="PS01227">
    <property type="entry name" value="UPF0012"/>
    <property type="match status" value="1"/>
</dbReference>
<sequence length="300" mass="32671">MVLIAAGQLSSTSSLKKNGEVAVRLIERAVKANAKVLFLPEASDYIAKSQEFSKELAKHVDESPFVQAISSKLRQLSSAGVDLEVNVGVHEPSKEGNRVLNTSLWFNPRGEIVHRYQKVHLFDVEIPGGAIIKESQGVEPGNSVVAPFSSPAGNVGLAICYDLRFPEIALRLRTLGADILSFPSAFTQRTGAAHWHLLGRSRAIDTQCYVVMAAQTGGHVTSITDDSDAQGLAIEAPTRFSYGHTIIVDPWGTIIAEVSDIDPQAESICVADIDLEHLTKVRTNMPLWNQRRPDVFGYDV</sequence>
<name>A0A1E4S5N4_CYBJN</name>
<accession>A0A1E4S5N4</accession>
<dbReference type="OMA" id="KRESWGH"/>
<dbReference type="AlphaFoldDB" id="A0A1E4S5N4"/>
<dbReference type="OrthoDB" id="10250282at2759"/>
<dbReference type="InterPro" id="IPR003010">
    <property type="entry name" value="C-N_Hydrolase"/>
</dbReference>
<dbReference type="FunFam" id="3.60.110.10:FF:000024">
    <property type="entry name" value="Deaminated glutathione amidase"/>
    <property type="match status" value="1"/>
</dbReference>